<dbReference type="SUPFAM" id="SSF48179">
    <property type="entry name" value="6-phosphogluconate dehydrogenase C-terminal domain-like"/>
    <property type="match status" value="1"/>
</dbReference>
<evidence type="ECO:0000313" key="3">
    <source>
        <dbReference type="Proteomes" id="UP000247465"/>
    </source>
</evidence>
<name>A0A2Z4AKP6_9BACT</name>
<dbReference type="InterPro" id="IPR036291">
    <property type="entry name" value="NAD(P)-bd_dom_sf"/>
</dbReference>
<dbReference type="InterPro" id="IPR013328">
    <property type="entry name" value="6PGD_dom2"/>
</dbReference>
<proteinExistence type="predicted"/>
<accession>A0A2Z4AKP6</accession>
<sequence length="269" mass="28618">MGSSIAVAIQQNGQRVLWASEGRSEDSHMRAEKANLEDAGNLPTLVIESGLILSVCPPEFSPQTGANVSESGFKGIYVDANAISPARSRELGVLMEKIGVSYVDGSIVGSSDFSKGSSYLYLSGPKAPLVSEIFEGSDLHVVVLDGPLGAASALKMCYAAWTKGSAALLSGILSLAKDESVLDELWEQWKVSQKGLYTGAEQRVLEGTAKAWRFAGEMEEIANAFLGSSLPDGFHRAAAEIYRRQSGFKDASELPPLDEVIRTVLGSKS</sequence>
<organism evidence="2 3">
    <name type="scientific">Candidatus Moanibacter tarae</name>
    <dbReference type="NCBI Taxonomy" id="2200854"/>
    <lineage>
        <taxon>Bacteria</taxon>
        <taxon>Pseudomonadati</taxon>
        <taxon>Verrucomicrobiota</taxon>
        <taxon>Opitutia</taxon>
        <taxon>Puniceicoccales</taxon>
        <taxon>Puniceicoccales incertae sedis</taxon>
        <taxon>Candidatus Moanibacter</taxon>
    </lineage>
</organism>
<dbReference type="Proteomes" id="UP000247465">
    <property type="component" value="Chromosome"/>
</dbReference>
<gene>
    <name evidence="2" type="ORF">DF168_00484</name>
</gene>
<evidence type="ECO:0000259" key="1">
    <source>
        <dbReference type="Pfam" id="PF09130"/>
    </source>
</evidence>
<dbReference type="SUPFAM" id="SSF51735">
    <property type="entry name" value="NAD(P)-binding Rossmann-fold domains"/>
    <property type="match status" value="1"/>
</dbReference>
<dbReference type="KEGG" id="mtar:DF168_00484"/>
<dbReference type="InterPro" id="IPR015814">
    <property type="entry name" value="Pgluconate_DH_NAD-bd_C"/>
</dbReference>
<protein>
    <recommendedName>
        <fullName evidence="1">Phosphogluconate dehydrogenase NAD-binding putative C-terminal domain-containing protein</fullName>
    </recommendedName>
</protein>
<dbReference type="InterPro" id="IPR008927">
    <property type="entry name" value="6-PGluconate_DH-like_C_sf"/>
</dbReference>
<feature type="domain" description="Phosphogluconate dehydrogenase NAD-binding putative C-terminal" evidence="1">
    <location>
        <begin position="177"/>
        <end position="244"/>
    </location>
</feature>
<dbReference type="Pfam" id="PF09130">
    <property type="entry name" value="DUF1932"/>
    <property type="match status" value="1"/>
</dbReference>
<dbReference type="Gene3D" id="3.40.50.720">
    <property type="entry name" value="NAD(P)-binding Rossmann-like Domain"/>
    <property type="match status" value="1"/>
</dbReference>
<dbReference type="Gene3D" id="1.10.1040.10">
    <property type="entry name" value="N-(1-d-carboxylethyl)-l-norvaline Dehydrogenase, domain 2"/>
    <property type="match status" value="1"/>
</dbReference>
<dbReference type="AlphaFoldDB" id="A0A2Z4AKP6"/>
<evidence type="ECO:0000313" key="2">
    <source>
        <dbReference type="EMBL" id="AWT59300.1"/>
    </source>
</evidence>
<reference evidence="2 3" key="1">
    <citation type="submission" date="2018-06" db="EMBL/GenBank/DDBJ databases">
        <title>Draft Genome Sequence of a Novel Marine Bacterium Related to the Verrucomicrobia.</title>
        <authorList>
            <person name="Vosseberg J."/>
            <person name="Martijn J."/>
            <person name="Ettema T.J.G."/>
        </authorList>
    </citation>
    <scope>NUCLEOTIDE SEQUENCE [LARGE SCALE GENOMIC DNA]</scope>
    <source>
        <strain evidence="2">TARA_B100001123</strain>
    </source>
</reference>
<dbReference type="EMBL" id="CP029803">
    <property type="protein sequence ID" value="AWT59300.1"/>
    <property type="molecule type" value="Genomic_DNA"/>
</dbReference>